<protein>
    <submittedName>
        <fullName evidence="2">Uncharacterized protein</fullName>
    </submittedName>
</protein>
<comment type="caution">
    <text evidence="2">The sequence shown here is derived from an EMBL/GenBank/DDBJ whole genome shotgun (WGS) entry which is preliminary data.</text>
</comment>
<dbReference type="EMBL" id="CAJNOL010002188">
    <property type="protein sequence ID" value="CAF1473108.1"/>
    <property type="molecule type" value="Genomic_DNA"/>
</dbReference>
<dbReference type="GO" id="GO:0035694">
    <property type="term" value="P:mitochondrial protein catabolic process"/>
    <property type="evidence" value="ECO:0007669"/>
    <property type="project" value="InterPro"/>
</dbReference>
<proteinExistence type="predicted"/>
<dbReference type="PANTHER" id="PTHR21771">
    <property type="entry name" value="MITOCHONDRIA-EATING PROTEIN-RELATED"/>
    <property type="match status" value="1"/>
</dbReference>
<dbReference type="GO" id="GO:0005741">
    <property type="term" value="C:mitochondrial outer membrane"/>
    <property type="evidence" value="ECO:0007669"/>
    <property type="project" value="InterPro"/>
</dbReference>
<gene>
    <name evidence="2" type="ORF">JXQ802_LOCUS38857</name>
    <name evidence="1" type="ORF">PYM288_LOCUS24805</name>
</gene>
<accession>A0A815R7T1</accession>
<dbReference type="Proteomes" id="UP000663870">
    <property type="component" value="Unassembled WGS sequence"/>
</dbReference>
<keyword evidence="3" id="KW-1185">Reference proteome</keyword>
<dbReference type="Proteomes" id="UP000663854">
    <property type="component" value="Unassembled WGS sequence"/>
</dbReference>
<reference evidence="2" key="1">
    <citation type="submission" date="2021-02" db="EMBL/GenBank/DDBJ databases">
        <authorList>
            <person name="Nowell W R."/>
        </authorList>
    </citation>
    <scope>NUCLEOTIDE SEQUENCE</scope>
</reference>
<evidence type="ECO:0000313" key="1">
    <source>
        <dbReference type="EMBL" id="CAF1199677.1"/>
    </source>
</evidence>
<dbReference type="AlphaFoldDB" id="A0A815R7T1"/>
<dbReference type="EMBL" id="CAJNOH010001284">
    <property type="protein sequence ID" value="CAF1199677.1"/>
    <property type="molecule type" value="Genomic_DNA"/>
</dbReference>
<dbReference type="PANTHER" id="PTHR21771:SF1">
    <property type="entry name" value="MITOCHONDRIA-EATING PROTEIN"/>
    <property type="match status" value="1"/>
</dbReference>
<organism evidence="2 3">
    <name type="scientific">Rotaria sordida</name>
    <dbReference type="NCBI Taxonomy" id="392033"/>
    <lineage>
        <taxon>Eukaryota</taxon>
        <taxon>Metazoa</taxon>
        <taxon>Spiralia</taxon>
        <taxon>Gnathifera</taxon>
        <taxon>Rotifera</taxon>
        <taxon>Eurotatoria</taxon>
        <taxon>Bdelloidea</taxon>
        <taxon>Philodinida</taxon>
        <taxon>Philodinidae</taxon>
        <taxon>Rotaria</taxon>
    </lineage>
</organism>
<dbReference type="InterPro" id="IPR026169">
    <property type="entry name" value="MIEAP"/>
</dbReference>
<sequence length="454" mass="52739">MSSIRNISVDVASIRILQYLRTHNYDDCAIYINRLNSNTFRKILNTDLSIDILLAQLPFSIEIFEVIYSKIFIIDPDTFPLQILKPEQLISKMISIFSSAMHENISSIFTSSKFNEQYIDDEHILSNFASILRIISYVRPILFKRLLRQKEIIDECILYFEQRHSNITNISILRKSTSLTHINLKETLCHELESTIICCQQALHKLGTKTITMPRTSSSAYSTPSTPKKHNSIRTSTSVISSIATTSTTNSLDDIQNRLYQHTTILNSIEPYLSHSKLHTIINNLSYKVSIDKQILLAYAHIKTHEKQIPFGEPLLPLFKRFAFAYERIIQLWRRVTDSTLIDECADDIVIDDTTVKGVSNRNEIYFERTLTRKPKKPGVRTNTNNINNKNNKYARYSVLEGFQTYRNLYENEFPMYRDDMAVKDGLIGKNIFIKSYDNKLKKKKEKYIFILIS</sequence>
<dbReference type="GO" id="GO:0035695">
    <property type="term" value="P:mitophagy by internal vacuole formation"/>
    <property type="evidence" value="ECO:0007669"/>
    <property type="project" value="TreeGrafter"/>
</dbReference>
<evidence type="ECO:0000313" key="2">
    <source>
        <dbReference type="EMBL" id="CAF1473108.1"/>
    </source>
</evidence>
<name>A0A815R7T1_9BILA</name>
<evidence type="ECO:0000313" key="3">
    <source>
        <dbReference type="Proteomes" id="UP000663870"/>
    </source>
</evidence>